<proteinExistence type="predicted"/>
<gene>
    <name evidence="2" type="ORF">METZ01_LOCUS368502</name>
</gene>
<evidence type="ECO:0000313" key="2">
    <source>
        <dbReference type="EMBL" id="SVD15648.1"/>
    </source>
</evidence>
<keyword evidence="1" id="KW-0472">Membrane</keyword>
<evidence type="ECO:0008006" key="3">
    <source>
        <dbReference type="Google" id="ProtNLM"/>
    </source>
</evidence>
<name>A0A382T2L7_9ZZZZ</name>
<dbReference type="Pfam" id="PF07155">
    <property type="entry name" value="ECF-ribofla_trS"/>
    <property type="match status" value="1"/>
</dbReference>
<feature type="transmembrane region" description="Helical" evidence="1">
    <location>
        <begin position="21"/>
        <end position="44"/>
    </location>
</feature>
<dbReference type="Gene3D" id="1.10.1760.20">
    <property type="match status" value="1"/>
</dbReference>
<dbReference type="AlphaFoldDB" id="A0A382T2L7"/>
<evidence type="ECO:0000256" key="1">
    <source>
        <dbReference type="SAM" id="Phobius"/>
    </source>
</evidence>
<dbReference type="InterPro" id="IPR009825">
    <property type="entry name" value="ECF_substrate-spec-like"/>
</dbReference>
<accession>A0A382T2L7</accession>
<feature type="transmembrane region" description="Helical" evidence="1">
    <location>
        <begin position="50"/>
        <end position="77"/>
    </location>
</feature>
<organism evidence="2">
    <name type="scientific">marine metagenome</name>
    <dbReference type="NCBI Taxonomy" id="408172"/>
    <lineage>
        <taxon>unclassified sequences</taxon>
        <taxon>metagenomes</taxon>
        <taxon>ecological metagenomes</taxon>
    </lineage>
</organism>
<dbReference type="PANTHER" id="PTHR37815">
    <property type="entry name" value="UPF0397 PROTEIN BC_2624-RELATED"/>
    <property type="match status" value="1"/>
</dbReference>
<keyword evidence="1" id="KW-1133">Transmembrane helix</keyword>
<keyword evidence="1" id="KW-0812">Transmembrane</keyword>
<protein>
    <recommendedName>
        <fullName evidence="3">ECF transporter S component</fullName>
    </recommendedName>
</protein>
<dbReference type="PANTHER" id="PTHR37815:SF3">
    <property type="entry name" value="UPF0397 PROTEIN SPR0429"/>
    <property type="match status" value="1"/>
</dbReference>
<feature type="transmembrane region" description="Helical" evidence="1">
    <location>
        <begin position="89"/>
        <end position="117"/>
    </location>
</feature>
<dbReference type="EMBL" id="UINC01132993">
    <property type="protein sequence ID" value="SVD15648.1"/>
    <property type="molecule type" value="Genomic_DNA"/>
</dbReference>
<sequence>MIIRIPNPATHGYINLSDTMVFTVALLFGGPAGGLAGGVGSSLADGLGGYFIWAPWTLVIKGFEGLIAGTLAAGIPARYTGSRRHLLETLVLLLAGGWMTLGYYLAGVVLLGAAAALTEIPGNLFQVGAGVVVALPLATALRRAIKQELL</sequence>
<reference evidence="2" key="1">
    <citation type="submission" date="2018-05" db="EMBL/GenBank/DDBJ databases">
        <authorList>
            <person name="Lanie J.A."/>
            <person name="Ng W.-L."/>
            <person name="Kazmierczak K.M."/>
            <person name="Andrzejewski T.M."/>
            <person name="Davidsen T.M."/>
            <person name="Wayne K.J."/>
            <person name="Tettelin H."/>
            <person name="Glass J.I."/>
            <person name="Rusch D."/>
            <person name="Podicherti R."/>
            <person name="Tsui H.-C.T."/>
            <person name="Winkler M.E."/>
        </authorList>
    </citation>
    <scope>NUCLEOTIDE SEQUENCE</scope>
</reference>
<feature type="transmembrane region" description="Helical" evidence="1">
    <location>
        <begin position="123"/>
        <end position="141"/>
    </location>
</feature>
<dbReference type="GO" id="GO:0016020">
    <property type="term" value="C:membrane"/>
    <property type="evidence" value="ECO:0007669"/>
    <property type="project" value="InterPro"/>
</dbReference>